<feature type="transmembrane region" description="Helical" evidence="7">
    <location>
        <begin position="80"/>
        <end position="99"/>
    </location>
</feature>
<dbReference type="RefSeq" id="WP_151411442.1">
    <property type="nucleotide sequence ID" value="NZ_AP028155.1"/>
</dbReference>
<comment type="similarity">
    <text evidence="2">Belongs to the polysaccharide synthase family.</text>
</comment>
<organism evidence="8 9">
    <name type="scientific">Butyricimonas faecihominis</name>
    <dbReference type="NCBI Taxonomy" id="1472416"/>
    <lineage>
        <taxon>Bacteria</taxon>
        <taxon>Pseudomonadati</taxon>
        <taxon>Bacteroidota</taxon>
        <taxon>Bacteroidia</taxon>
        <taxon>Bacteroidales</taxon>
        <taxon>Odoribacteraceae</taxon>
        <taxon>Butyricimonas</taxon>
    </lineage>
</organism>
<dbReference type="GeneID" id="93101041"/>
<comment type="subcellular location">
    <subcellularLocation>
        <location evidence="1">Cell membrane</location>
        <topology evidence="1">Multi-pass membrane protein</topology>
    </subcellularLocation>
</comment>
<dbReference type="Pfam" id="PF13440">
    <property type="entry name" value="Polysacc_synt_3"/>
    <property type="match status" value="1"/>
</dbReference>
<dbReference type="GO" id="GO:0005886">
    <property type="term" value="C:plasma membrane"/>
    <property type="evidence" value="ECO:0007669"/>
    <property type="project" value="UniProtKB-SubCell"/>
</dbReference>
<evidence type="ECO:0000256" key="5">
    <source>
        <dbReference type="ARBA" id="ARBA00022989"/>
    </source>
</evidence>
<protein>
    <submittedName>
        <fullName evidence="8">O-antigen/teichoic acid export membrane protein</fullName>
    </submittedName>
</protein>
<accession>A0A7W6HTR2</accession>
<gene>
    <name evidence="8" type="ORF">GGR14_000584</name>
</gene>
<dbReference type="InterPro" id="IPR050833">
    <property type="entry name" value="Poly_Biosynth_Transport"/>
</dbReference>
<evidence type="ECO:0000256" key="1">
    <source>
        <dbReference type="ARBA" id="ARBA00004651"/>
    </source>
</evidence>
<feature type="transmembrane region" description="Helical" evidence="7">
    <location>
        <begin position="452"/>
        <end position="468"/>
    </location>
</feature>
<dbReference type="EMBL" id="JACIES010000001">
    <property type="protein sequence ID" value="MBB4024823.1"/>
    <property type="molecule type" value="Genomic_DNA"/>
</dbReference>
<dbReference type="Proteomes" id="UP000546007">
    <property type="component" value="Unassembled WGS sequence"/>
</dbReference>
<feature type="transmembrane region" description="Helical" evidence="7">
    <location>
        <begin position="44"/>
        <end position="68"/>
    </location>
</feature>
<feature type="transmembrane region" description="Helical" evidence="7">
    <location>
        <begin position="168"/>
        <end position="190"/>
    </location>
</feature>
<feature type="transmembrane region" description="Helical" evidence="7">
    <location>
        <begin position="291"/>
        <end position="311"/>
    </location>
</feature>
<evidence type="ECO:0000256" key="2">
    <source>
        <dbReference type="ARBA" id="ARBA00007430"/>
    </source>
</evidence>
<feature type="transmembrane region" description="Helical" evidence="7">
    <location>
        <begin position="380"/>
        <end position="401"/>
    </location>
</feature>
<feature type="transmembrane region" description="Helical" evidence="7">
    <location>
        <begin position="354"/>
        <end position="374"/>
    </location>
</feature>
<dbReference type="PANTHER" id="PTHR30250">
    <property type="entry name" value="PST FAMILY PREDICTED COLANIC ACID TRANSPORTER"/>
    <property type="match status" value="1"/>
</dbReference>
<proteinExistence type="inferred from homology"/>
<keyword evidence="5 7" id="KW-1133">Transmembrane helix</keyword>
<dbReference type="PANTHER" id="PTHR30250:SF10">
    <property type="entry name" value="LIPOPOLYSACCHARIDE BIOSYNTHESIS PROTEIN WZXC"/>
    <property type="match status" value="1"/>
</dbReference>
<evidence type="ECO:0000256" key="3">
    <source>
        <dbReference type="ARBA" id="ARBA00022475"/>
    </source>
</evidence>
<reference evidence="8 9" key="1">
    <citation type="submission" date="2020-08" db="EMBL/GenBank/DDBJ databases">
        <title>Genomic Encyclopedia of Type Strains, Phase IV (KMG-IV): sequencing the most valuable type-strain genomes for metagenomic binning, comparative biology and taxonomic classification.</title>
        <authorList>
            <person name="Goeker M."/>
        </authorList>
    </citation>
    <scope>NUCLEOTIDE SEQUENCE [LARGE SCALE GENOMIC DNA]</scope>
    <source>
        <strain evidence="8 9">DSM 105721</strain>
    </source>
</reference>
<feature type="transmembrane region" description="Helical" evidence="7">
    <location>
        <begin position="111"/>
        <end position="130"/>
    </location>
</feature>
<keyword evidence="6 7" id="KW-0472">Membrane</keyword>
<dbReference type="OrthoDB" id="9770347at2"/>
<keyword evidence="4 7" id="KW-0812">Transmembrane</keyword>
<evidence type="ECO:0000313" key="8">
    <source>
        <dbReference type="EMBL" id="MBB4024823.1"/>
    </source>
</evidence>
<feature type="transmembrane region" description="Helical" evidence="7">
    <location>
        <begin position="142"/>
        <end position="162"/>
    </location>
</feature>
<evidence type="ECO:0000313" key="9">
    <source>
        <dbReference type="Proteomes" id="UP000546007"/>
    </source>
</evidence>
<dbReference type="CDD" id="cd13127">
    <property type="entry name" value="MATE_tuaB_like"/>
    <property type="match status" value="1"/>
</dbReference>
<keyword evidence="3" id="KW-1003">Cell membrane</keyword>
<evidence type="ECO:0000256" key="4">
    <source>
        <dbReference type="ARBA" id="ARBA00022692"/>
    </source>
</evidence>
<evidence type="ECO:0000256" key="7">
    <source>
        <dbReference type="SAM" id="Phobius"/>
    </source>
</evidence>
<keyword evidence="9" id="KW-1185">Reference proteome</keyword>
<feature type="transmembrane region" description="Helical" evidence="7">
    <location>
        <begin position="323"/>
        <end position="342"/>
    </location>
</feature>
<feature type="transmembrane region" description="Helical" evidence="7">
    <location>
        <begin position="20"/>
        <end position="38"/>
    </location>
</feature>
<dbReference type="AlphaFoldDB" id="A0A7W6HTR2"/>
<sequence length="492" mass="56095">MTNLKEKAIYGMIWSAVERFGYMFIMFLSNFFLARLLNPDDFGLIGMILIFITVANIIVDGGFASALIQKKTINDEDYSTAFYVNIVIALLLYLLLYCSAPCISNFYKEPLLTFLLRVIGVVLLTNSLSVVQIAKIKRELNFKYLGIVSIVSSFLGCCLGVACAFCSLGVWSLVIQMLTISLIRSIMLFVTSSWKPACYFSIKVLKQQFNFGSMILLSNLIDTIYSNTLPLIIGRSFSSKTLGLYTQARTLESVPNQTLTTIVGQVTFPIFSKLQDEPDKLLNGLRKTTRCLVYINFPLMILLIIIADPLFRILYTEKWVEAVPFFQIACLGGMLSSSIQLNNSILLAQGFSKLFFFSRFVKQLLGFFLILMIAFIGNLWWLMIVGTVLIPLLFLLVSIFYTRRVMPCYGFKEQILNIGDILLISLLCGCISYVLCDYVFLECIFIELCMKVVVYCFSYTLISRYFLVKEFQIFYNEMKQLFVKLKSTKMHL</sequence>
<name>A0A7W6HTR2_9BACT</name>
<feature type="transmembrane region" description="Helical" evidence="7">
    <location>
        <begin position="421"/>
        <end position="440"/>
    </location>
</feature>
<comment type="caution">
    <text evidence="8">The sequence shown here is derived from an EMBL/GenBank/DDBJ whole genome shotgun (WGS) entry which is preliminary data.</text>
</comment>
<evidence type="ECO:0000256" key="6">
    <source>
        <dbReference type="ARBA" id="ARBA00023136"/>
    </source>
</evidence>